<evidence type="ECO:0008006" key="4">
    <source>
        <dbReference type="Google" id="ProtNLM"/>
    </source>
</evidence>
<sequence>MKRGSQIKNQKTSKESTASKSSRSSANSTEKTLDVLTSDAIKNSGGSNVLQAEYYKEVASAVMNSNSPSLYFAKPTISKIQSKEWQQSYLFVIKYLKKYGMTNTLEAIQLENPKVAKTLRGNKCQFVFDELMGTSEDLGDRSFRYRVDSFFDEHGLQLPENPYAFSMSDDIPDGSIQKRQQVSGRANIVKPVLKE</sequence>
<dbReference type="VEuPathDB" id="TrichDB:TVAG_252370"/>
<accession>A2DVX9</accession>
<keyword evidence="3" id="KW-1185">Reference proteome</keyword>
<feature type="compositionally biased region" description="Low complexity" evidence="1">
    <location>
        <begin position="15"/>
        <end position="30"/>
    </location>
</feature>
<dbReference type="RefSeq" id="XP_001327647.1">
    <property type="nucleotide sequence ID" value="XM_001327612.1"/>
</dbReference>
<dbReference type="VEuPathDB" id="TrichDB:TVAGG3_0846000"/>
<evidence type="ECO:0000313" key="2">
    <source>
        <dbReference type="EMBL" id="EAY15424.1"/>
    </source>
</evidence>
<dbReference type="InParanoid" id="A2DVX9"/>
<name>A2DVX9_TRIV3</name>
<protein>
    <recommendedName>
        <fullName evidence="4">LisH domain-containing protein</fullName>
    </recommendedName>
</protein>
<feature type="compositionally biased region" description="Polar residues" evidence="1">
    <location>
        <begin position="1"/>
        <end position="10"/>
    </location>
</feature>
<dbReference type="EMBL" id="DS113256">
    <property type="protein sequence ID" value="EAY15424.1"/>
    <property type="molecule type" value="Genomic_DNA"/>
</dbReference>
<feature type="region of interest" description="Disordered" evidence="1">
    <location>
        <begin position="1"/>
        <end position="33"/>
    </location>
</feature>
<proteinExistence type="predicted"/>
<reference evidence="2" key="2">
    <citation type="journal article" date="2007" name="Science">
        <title>Draft genome sequence of the sexually transmitted pathogen Trichomonas vaginalis.</title>
        <authorList>
            <person name="Carlton J.M."/>
            <person name="Hirt R.P."/>
            <person name="Silva J.C."/>
            <person name="Delcher A.L."/>
            <person name="Schatz M."/>
            <person name="Zhao Q."/>
            <person name="Wortman J.R."/>
            <person name="Bidwell S.L."/>
            <person name="Alsmark U.C.M."/>
            <person name="Besteiro S."/>
            <person name="Sicheritz-Ponten T."/>
            <person name="Noel C.J."/>
            <person name="Dacks J.B."/>
            <person name="Foster P.G."/>
            <person name="Simillion C."/>
            <person name="Van de Peer Y."/>
            <person name="Miranda-Saavedra D."/>
            <person name="Barton G.J."/>
            <person name="Westrop G.D."/>
            <person name="Mueller S."/>
            <person name="Dessi D."/>
            <person name="Fiori P.L."/>
            <person name="Ren Q."/>
            <person name="Paulsen I."/>
            <person name="Zhang H."/>
            <person name="Bastida-Corcuera F.D."/>
            <person name="Simoes-Barbosa A."/>
            <person name="Brown M.T."/>
            <person name="Hayes R.D."/>
            <person name="Mukherjee M."/>
            <person name="Okumura C.Y."/>
            <person name="Schneider R."/>
            <person name="Smith A.J."/>
            <person name="Vanacova S."/>
            <person name="Villalvazo M."/>
            <person name="Haas B.J."/>
            <person name="Pertea M."/>
            <person name="Feldblyum T.V."/>
            <person name="Utterback T.R."/>
            <person name="Shu C.L."/>
            <person name="Osoegawa K."/>
            <person name="de Jong P.J."/>
            <person name="Hrdy I."/>
            <person name="Horvathova L."/>
            <person name="Zubacova Z."/>
            <person name="Dolezal P."/>
            <person name="Malik S.B."/>
            <person name="Logsdon J.M. Jr."/>
            <person name="Henze K."/>
            <person name="Gupta A."/>
            <person name="Wang C.C."/>
            <person name="Dunne R.L."/>
            <person name="Upcroft J.A."/>
            <person name="Upcroft P."/>
            <person name="White O."/>
            <person name="Salzberg S.L."/>
            <person name="Tang P."/>
            <person name="Chiu C.-H."/>
            <person name="Lee Y.-S."/>
            <person name="Embley T.M."/>
            <person name="Coombs G.H."/>
            <person name="Mottram J.C."/>
            <person name="Tachezy J."/>
            <person name="Fraser-Liggett C.M."/>
            <person name="Johnson P.J."/>
        </authorList>
    </citation>
    <scope>NUCLEOTIDE SEQUENCE [LARGE SCALE GENOMIC DNA]</scope>
    <source>
        <strain evidence="2">G3</strain>
    </source>
</reference>
<evidence type="ECO:0000313" key="3">
    <source>
        <dbReference type="Proteomes" id="UP000001542"/>
    </source>
</evidence>
<reference evidence="2" key="1">
    <citation type="submission" date="2006-10" db="EMBL/GenBank/DDBJ databases">
        <authorList>
            <person name="Amadeo P."/>
            <person name="Zhao Q."/>
            <person name="Wortman J."/>
            <person name="Fraser-Liggett C."/>
            <person name="Carlton J."/>
        </authorList>
    </citation>
    <scope>NUCLEOTIDE SEQUENCE</scope>
    <source>
        <strain evidence="2">G3</strain>
    </source>
</reference>
<organism evidence="2 3">
    <name type="scientific">Trichomonas vaginalis (strain ATCC PRA-98 / G3)</name>
    <dbReference type="NCBI Taxonomy" id="412133"/>
    <lineage>
        <taxon>Eukaryota</taxon>
        <taxon>Metamonada</taxon>
        <taxon>Parabasalia</taxon>
        <taxon>Trichomonadida</taxon>
        <taxon>Trichomonadidae</taxon>
        <taxon>Trichomonas</taxon>
    </lineage>
</organism>
<dbReference type="SMR" id="A2DVX9"/>
<dbReference type="KEGG" id="tva:4773427"/>
<dbReference type="AlphaFoldDB" id="A2DVX9"/>
<dbReference type="Proteomes" id="UP000001542">
    <property type="component" value="Unassembled WGS sequence"/>
</dbReference>
<evidence type="ECO:0000256" key="1">
    <source>
        <dbReference type="SAM" id="MobiDB-lite"/>
    </source>
</evidence>
<gene>
    <name evidence="2" type="ORF">TVAG_252370</name>
</gene>